<accession>A0A177EBE0</accession>
<dbReference type="AlphaFoldDB" id="A0A177EBE0"/>
<keyword evidence="2" id="KW-1185">Reference proteome</keyword>
<dbReference type="EMBL" id="LTDL01000041">
    <property type="protein sequence ID" value="OAG29255.1"/>
    <property type="molecule type" value="Genomic_DNA"/>
</dbReference>
<sequence length="188" mass="21393">MRNRNSETLDQLLGKARGGSTSLEGLCLNFLAGICPRNALFGTRFSLGKCHLKHELVDTAGLRGGAAVLPRARASLRQEVCRILARTERKAPDQRPEVVAYLKLREEHVIQSINSHNDLVEIAMLKMRQLERVYERKKVPNRKCSVCPGTLPWPQPKQEEHLVSRVHLAYARMREAQNPHQKNNFNAR</sequence>
<proteinExistence type="predicted"/>
<evidence type="ECO:0000313" key="2">
    <source>
        <dbReference type="Proteomes" id="UP000185944"/>
    </source>
</evidence>
<organism evidence="1 2">
    <name type="scientific">Nematocida displodere</name>
    <dbReference type="NCBI Taxonomy" id="1805483"/>
    <lineage>
        <taxon>Eukaryota</taxon>
        <taxon>Fungi</taxon>
        <taxon>Fungi incertae sedis</taxon>
        <taxon>Microsporidia</taxon>
        <taxon>Nematocida</taxon>
    </lineage>
</organism>
<comment type="caution">
    <text evidence="1">The sequence shown here is derived from an EMBL/GenBank/DDBJ whole genome shotgun (WGS) entry which is preliminary data.</text>
</comment>
<reference evidence="1 2" key="1">
    <citation type="submission" date="2016-02" db="EMBL/GenBank/DDBJ databases">
        <title>Discovery of a natural microsporidian pathogen with a broad tissue tropism in Caenorhabditis elegans.</title>
        <authorList>
            <person name="Luallen R.J."/>
            <person name="Reinke A.W."/>
            <person name="Tong L."/>
            <person name="Botts M.R."/>
            <person name="Felix M.-A."/>
            <person name="Troemel E.R."/>
        </authorList>
    </citation>
    <scope>NUCLEOTIDE SEQUENCE [LARGE SCALE GENOMIC DNA]</scope>
    <source>
        <strain evidence="1 2">JUm2807</strain>
    </source>
</reference>
<dbReference type="GeneID" id="93647678"/>
<gene>
    <name evidence="1" type="ORF">NEDG_01328</name>
</gene>
<dbReference type="Proteomes" id="UP000185944">
    <property type="component" value="Unassembled WGS sequence"/>
</dbReference>
<protein>
    <submittedName>
        <fullName evidence="1">Uncharacterized protein</fullName>
    </submittedName>
</protein>
<name>A0A177EBE0_9MICR</name>
<dbReference type="VEuPathDB" id="MicrosporidiaDB:NEDG_01328"/>
<evidence type="ECO:0000313" key="1">
    <source>
        <dbReference type="EMBL" id="OAG29255.1"/>
    </source>
</evidence>
<dbReference type="RefSeq" id="XP_067543934.1">
    <property type="nucleotide sequence ID" value="XM_067688746.1"/>
</dbReference>
<dbReference type="OrthoDB" id="153872at2759"/>